<feature type="compositionally biased region" description="Basic and acidic residues" evidence="5">
    <location>
        <begin position="1250"/>
        <end position="1271"/>
    </location>
</feature>
<proteinExistence type="predicted"/>
<protein>
    <recommendedName>
        <fullName evidence="6">PHD-type domain-containing protein</fullName>
    </recommendedName>
</protein>
<dbReference type="PROSITE" id="PS01359">
    <property type="entry name" value="ZF_PHD_1"/>
    <property type="match status" value="1"/>
</dbReference>
<feature type="region of interest" description="Disordered" evidence="5">
    <location>
        <begin position="1106"/>
        <end position="1152"/>
    </location>
</feature>
<feature type="compositionally biased region" description="Low complexity" evidence="5">
    <location>
        <begin position="150"/>
        <end position="167"/>
    </location>
</feature>
<reference evidence="7 8" key="1">
    <citation type="submission" date="2019-06" db="EMBL/GenBank/DDBJ databases">
        <title>Draft genome sequence of the filamentous fungus Phialemoniopsis curvata isolated from diesel fuel.</title>
        <authorList>
            <person name="Varaljay V.A."/>
            <person name="Lyon W.J."/>
            <person name="Crouch A.L."/>
            <person name="Drake C.E."/>
            <person name="Hollomon J.M."/>
            <person name="Nadeau L.J."/>
            <person name="Nunn H.S."/>
            <person name="Stevenson B.S."/>
            <person name="Bojanowski C.L."/>
            <person name="Crookes-Goodson W.J."/>
        </authorList>
    </citation>
    <scope>NUCLEOTIDE SEQUENCE [LARGE SCALE GENOMIC DNA]</scope>
    <source>
        <strain evidence="7 8">D216</strain>
    </source>
</reference>
<feature type="compositionally biased region" description="Polar residues" evidence="5">
    <location>
        <begin position="231"/>
        <end position="247"/>
    </location>
</feature>
<evidence type="ECO:0000256" key="5">
    <source>
        <dbReference type="SAM" id="MobiDB-lite"/>
    </source>
</evidence>
<name>A0A507AUZ4_9PEZI</name>
<dbReference type="SUPFAM" id="SSF57903">
    <property type="entry name" value="FYVE/PHD zinc finger"/>
    <property type="match status" value="2"/>
</dbReference>
<dbReference type="OrthoDB" id="5876363at2759"/>
<feature type="compositionally biased region" description="Polar residues" evidence="5">
    <location>
        <begin position="33"/>
        <end position="57"/>
    </location>
</feature>
<evidence type="ECO:0000313" key="8">
    <source>
        <dbReference type="Proteomes" id="UP000319257"/>
    </source>
</evidence>
<dbReference type="InterPro" id="IPR013083">
    <property type="entry name" value="Znf_RING/FYVE/PHD"/>
</dbReference>
<dbReference type="InterPro" id="IPR001965">
    <property type="entry name" value="Znf_PHD"/>
</dbReference>
<dbReference type="InterPro" id="IPR011011">
    <property type="entry name" value="Znf_FYVE_PHD"/>
</dbReference>
<feature type="compositionally biased region" description="Basic residues" evidence="5">
    <location>
        <begin position="681"/>
        <end position="700"/>
    </location>
</feature>
<dbReference type="GeneID" id="41973173"/>
<organism evidence="7 8">
    <name type="scientific">Thyridium curvatum</name>
    <dbReference type="NCBI Taxonomy" id="1093900"/>
    <lineage>
        <taxon>Eukaryota</taxon>
        <taxon>Fungi</taxon>
        <taxon>Dikarya</taxon>
        <taxon>Ascomycota</taxon>
        <taxon>Pezizomycotina</taxon>
        <taxon>Sordariomycetes</taxon>
        <taxon>Sordariomycetidae</taxon>
        <taxon>Thyridiales</taxon>
        <taxon>Thyridiaceae</taxon>
        <taxon>Thyridium</taxon>
    </lineage>
</organism>
<feature type="region of interest" description="Disordered" evidence="5">
    <location>
        <begin position="33"/>
        <end position="77"/>
    </location>
</feature>
<evidence type="ECO:0000256" key="2">
    <source>
        <dbReference type="ARBA" id="ARBA00022771"/>
    </source>
</evidence>
<dbReference type="SMART" id="SM00249">
    <property type="entry name" value="PHD"/>
    <property type="match status" value="2"/>
</dbReference>
<keyword evidence="3" id="KW-0862">Zinc</keyword>
<dbReference type="PANTHER" id="PTHR47636:SF1">
    <property type="entry name" value="TRANSCRIPTIONAL REGULATORY PROTEIN RCO1"/>
    <property type="match status" value="1"/>
</dbReference>
<feature type="region of interest" description="Disordered" evidence="5">
    <location>
        <begin position="1180"/>
        <end position="1271"/>
    </location>
</feature>
<dbReference type="GO" id="GO:0032221">
    <property type="term" value="C:Rpd3S complex"/>
    <property type="evidence" value="ECO:0007669"/>
    <property type="project" value="TreeGrafter"/>
</dbReference>
<dbReference type="InterPro" id="IPR019787">
    <property type="entry name" value="Znf_PHD-finger"/>
</dbReference>
<feature type="compositionally biased region" description="Low complexity" evidence="5">
    <location>
        <begin position="1110"/>
        <end position="1123"/>
    </location>
</feature>
<feature type="compositionally biased region" description="Low complexity" evidence="5">
    <location>
        <begin position="620"/>
        <end position="636"/>
    </location>
</feature>
<feature type="compositionally biased region" description="Low complexity" evidence="5">
    <location>
        <begin position="419"/>
        <end position="435"/>
    </location>
</feature>
<dbReference type="GO" id="GO:0008270">
    <property type="term" value="F:zinc ion binding"/>
    <property type="evidence" value="ECO:0007669"/>
    <property type="project" value="UniProtKB-KW"/>
</dbReference>
<dbReference type="CDD" id="cd15535">
    <property type="entry name" value="PHD1_Rco1"/>
    <property type="match status" value="1"/>
</dbReference>
<dbReference type="STRING" id="1093900.A0A507AUZ4"/>
<dbReference type="PROSITE" id="PS50016">
    <property type="entry name" value="ZF_PHD_2"/>
    <property type="match status" value="1"/>
</dbReference>
<dbReference type="Proteomes" id="UP000319257">
    <property type="component" value="Unassembled WGS sequence"/>
</dbReference>
<evidence type="ECO:0000313" key="7">
    <source>
        <dbReference type="EMBL" id="TPX13782.1"/>
    </source>
</evidence>
<dbReference type="Pfam" id="PF00628">
    <property type="entry name" value="PHD"/>
    <property type="match status" value="2"/>
</dbReference>
<feature type="compositionally biased region" description="Low complexity" evidence="5">
    <location>
        <begin position="458"/>
        <end position="474"/>
    </location>
</feature>
<dbReference type="AlphaFoldDB" id="A0A507AUZ4"/>
<evidence type="ECO:0000256" key="4">
    <source>
        <dbReference type="PROSITE-ProRule" id="PRU00146"/>
    </source>
</evidence>
<dbReference type="EMBL" id="SKBQ01000031">
    <property type="protein sequence ID" value="TPX13782.1"/>
    <property type="molecule type" value="Genomic_DNA"/>
</dbReference>
<dbReference type="InterPro" id="IPR019786">
    <property type="entry name" value="Zinc_finger_PHD-type_CS"/>
</dbReference>
<feature type="compositionally biased region" description="Polar residues" evidence="5">
    <location>
        <begin position="565"/>
        <end position="579"/>
    </location>
</feature>
<feature type="region of interest" description="Disordered" evidence="5">
    <location>
        <begin position="148"/>
        <end position="259"/>
    </location>
</feature>
<feature type="compositionally biased region" description="Acidic residues" evidence="5">
    <location>
        <begin position="440"/>
        <end position="449"/>
    </location>
</feature>
<dbReference type="PANTHER" id="PTHR47636">
    <property type="entry name" value="TRANSCRIPTIONAL REGULATORY PROTEIN RCO1"/>
    <property type="match status" value="1"/>
</dbReference>
<feature type="compositionally biased region" description="Basic and acidic residues" evidence="5">
    <location>
        <begin position="250"/>
        <end position="259"/>
    </location>
</feature>
<evidence type="ECO:0000256" key="1">
    <source>
        <dbReference type="ARBA" id="ARBA00022723"/>
    </source>
</evidence>
<dbReference type="Gene3D" id="3.30.40.10">
    <property type="entry name" value="Zinc/RING finger domain, C3HC4 (zinc finger)"/>
    <property type="match status" value="2"/>
</dbReference>
<feature type="compositionally biased region" description="Basic and acidic residues" evidence="5">
    <location>
        <begin position="1207"/>
        <end position="1223"/>
    </location>
</feature>
<feature type="compositionally biased region" description="Low complexity" evidence="5">
    <location>
        <begin position="541"/>
        <end position="554"/>
    </location>
</feature>
<comment type="caution">
    <text evidence="7">The sequence shown here is derived from an EMBL/GenBank/DDBJ whole genome shotgun (WGS) entry which is preliminary data.</text>
</comment>
<feature type="compositionally biased region" description="Polar residues" evidence="5">
    <location>
        <begin position="665"/>
        <end position="680"/>
    </location>
</feature>
<evidence type="ECO:0000259" key="6">
    <source>
        <dbReference type="PROSITE" id="PS50016"/>
    </source>
</evidence>
<dbReference type="CDD" id="cd15534">
    <property type="entry name" value="PHD2_PHF12_Rco1"/>
    <property type="match status" value="1"/>
</dbReference>
<dbReference type="RefSeq" id="XP_030995493.1">
    <property type="nucleotide sequence ID" value="XM_031140280.1"/>
</dbReference>
<feature type="compositionally biased region" description="Low complexity" evidence="5">
    <location>
        <begin position="501"/>
        <end position="511"/>
    </location>
</feature>
<evidence type="ECO:0000256" key="3">
    <source>
        <dbReference type="ARBA" id="ARBA00022833"/>
    </source>
</evidence>
<feature type="domain" description="PHD-type" evidence="6">
    <location>
        <begin position="729"/>
        <end position="777"/>
    </location>
</feature>
<feature type="region of interest" description="Disordered" evidence="5">
    <location>
        <begin position="368"/>
        <end position="728"/>
    </location>
</feature>
<keyword evidence="2 4" id="KW-0863">Zinc-finger</keyword>
<feature type="region of interest" description="Disordered" evidence="5">
    <location>
        <begin position="994"/>
        <end position="1020"/>
    </location>
</feature>
<keyword evidence="8" id="KW-1185">Reference proteome</keyword>
<gene>
    <name evidence="7" type="ORF">E0L32_005726</name>
</gene>
<accession>A0A507AUZ4</accession>
<keyword evidence="1" id="KW-0479">Metal-binding</keyword>
<sequence>MRLSDQRAIANRLHRRDKERVVFAAFAGKGGTNRFTMPSTVSSNTRATRSRLSSPQRKPNGAAEAAPASNGTEGSKKTFMQKWLEPPLQNKASFQEIGLQRHGVVENMAPLGTLPKAAMSKKLIAAAVRESSVGQDTSTPVSKKIILKRPNTTNNTPAAAVVAAPTEQEPEALTVPSKRRNYSAKVAEDDDDDGDYKPKSSGAVHQSAATPSSPSAGRIKVTRRSLAKPSPSRSAPDSLHHTTTTAADENLPRSENQENVDKVVEAAVDEALRHFRYPTAWALRTLYDENSSNPHFVSMFEQVFQQTATSETLRKFQRLLHDKKKEGKKGNKGCYYFVPPSTNSRFTPHKPRPAPYGDLVKLELPKMSASEPDAHVSKKLKTGKTRSTPASGKKAGSHGVNGSSRAHLESPLRNRGQRALSVGSDSSLSSAQSVSHPDEFGDEEMEDEEDRGRGGAVAGRPSAPGGSPSRAPAATQPIASRVRSVAAKKNGDVSPTPNPNSPSSIPDSAAPGMPALVDDPVSFPNLQPATSSRKTRRSEKASPSPAPAALKFPSRFGPPDETDLRSQYRNSSRNCSESLKNAPESFVRGGRQSHGRDSSVPAKRKAARELDEAEVATPKQQQQLSQQSRGPTTRSTRSSRKRAHDDVDDEASPTSLIFPPPPEPSSSRMNSRAGTPSNPRASKKPRTGPRVKNSPMKKKAGPSAGVPRASGERGSPVPNGPSNNQDENDDYCSSCGGNGELVCCDGCTRAFHFKCVDPPLLEGALPDEWYCNVCLVTRNPAALTQHSGCFSTLLNIIEKKNSSAFRLPADVRGYFEGVKTGTDGEYETVAPPASKTKKRGVYDDPPDFFRIRTPEGRATLCHNCSTSATDNRPIIPCSLCGLWWHIDCLDPPLANPPVLRTWVCPAHVDDLLAELPDSLAPAHKFRKIKGASVIKPAFRRGTVNNGFVEVDDDSETDAASGWKDVGSFGRLYRLPATGVKLDFISKVREKRRFRKSTKPVEPVPPRHDAVPSQPAPQQDSYLRNPQLIDQALATDNLRAATGQVDLLVEAMLSEANPSILAVMARGNALSIANDDEIATADLQSLQAARAQMEAMMARIDQRLQAANTRPAQAPVEQQEQQGGTAKKDVSTPTVTTPEPDEPVPSIKDQEAGADDIVVKTDGNSPANADIEDVAMATPAATTATEEKQDMADIDMASNPGDIPGDGETPKAKKTSTKDTEKLDAMLTPSTSPMATQADADANTDGGKIIEPAKPDVVEKSEAGADWDMRMD</sequence>
<dbReference type="InterPro" id="IPR052819">
    <property type="entry name" value="Chromatin_regulatory_protein"/>
</dbReference>
<feature type="compositionally biased region" description="Polar residues" evidence="5">
    <location>
        <begin position="203"/>
        <end position="215"/>
    </location>
</feature>
<dbReference type="InParanoid" id="A0A507AUZ4"/>
<dbReference type="GO" id="GO:0006357">
    <property type="term" value="P:regulation of transcription by RNA polymerase II"/>
    <property type="evidence" value="ECO:0007669"/>
    <property type="project" value="TreeGrafter"/>
</dbReference>